<keyword evidence="7" id="KW-0732">Signal</keyword>
<dbReference type="EMBL" id="JAANBB010000093">
    <property type="protein sequence ID" value="KAF7550669.1"/>
    <property type="molecule type" value="Genomic_DNA"/>
</dbReference>
<evidence type="ECO:0000256" key="5">
    <source>
        <dbReference type="SAM" id="MobiDB-lite"/>
    </source>
</evidence>
<evidence type="ECO:0000256" key="4">
    <source>
        <dbReference type="ARBA" id="ARBA00023136"/>
    </source>
</evidence>
<dbReference type="AlphaFoldDB" id="A0A9P5HDX7"/>
<feature type="transmembrane region" description="Helical" evidence="6">
    <location>
        <begin position="181"/>
        <end position="205"/>
    </location>
</feature>
<evidence type="ECO:0000256" key="2">
    <source>
        <dbReference type="ARBA" id="ARBA00022692"/>
    </source>
</evidence>
<evidence type="ECO:0000256" key="7">
    <source>
        <dbReference type="SAM" id="SignalP"/>
    </source>
</evidence>
<sequence>MYFPLGLALSVLLSVHVHAETRFRRPPGPGPNRDYHDNPKYEIGEKLNIQWEMEFDNARILILQQDANQLLPKEMSAKIVSSTYETIYKWTVTLEDFSADFDKTLSNVYYFRLEDVSNGETEKVTSHYFNITDPADSTTTSASATKTSAASKSGSQTGASTSSTEMSDSGDDGDEGLSRGALIGVSVGVTLGGLAVLAGLGFLLWKYLRRHRSGRGKLLSPEHPMQEGTPGSLSTTIVTSPGQQYYQSVPQIQYHEQTHELPPQSRIHEAPN</sequence>
<reference evidence="8" key="1">
    <citation type="submission" date="2020-03" db="EMBL/GenBank/DDBJ databases">
        <title>Draft Genome Sequence of Cylindrodendrum hubeiense.</title>
        <authorList>
            <person name="Buettner E."/>
            <person name="Kellner H."/>
        </authorList>
    </citation>
    <scope>NUCLEOTIDE SEQUENCE</scope>
    <source>
        <strain evidence="8">IHI 201604</strain>
    </source>
</reference>
<keyword evidence="4 6" id="KW-0472">Membrane</keyword>
<organism evidence="8 9">
    <name type="scientific">Cylindrodendrum hubeiense</name>
    <dbReference type="NCBI Taxonomy" id="595255"/>
    <lineage>
        <taxon>Eukaryota</taxon>
        <taxon>Fungi</taxon>
        <taxon>Dikarya</taxon>
        <taxon>Ascomycota</taxon>
        <taxon>Pezizomycotina</taxon>
        <taxon>Sordariomycetes</taxon>
        <taxon>Hypocreomycetidae</taxon>
        <taxon>Hypocreales</taxon>
        <taxon>Nectriaceae</taxon>
        <taxon>Cylindrodendrum</taxon>
    </lineage>
</organism>
<feature type="chain" id="PRO_5040443446" description="Mid2 domain-containing protein" evidence="7">
    <location>
        <begin position="20"/>
        <end position="272"/>
    </location>
</feature>
<feature type="compositionally biased region" description="Low complexity" evidence="5">
    <location>
        <begin position="137"/>
        <end position="167"/>
    </location>
</feature>
<accession>A0A9P5HDX7</accession>
<dbReference type="OrthoDB" id="5390143at2759"/>
<feature type="region of interest" description="Disordered" evidence="5">
    <location>
        <begin position="216"/>
        <end position="238"/>
    </location>
</feature>
<comment type="caution">
    <text evidence="8">The sequence shown here is derived from an EMBL/GenBank/DDBJ whole genome shotgun (WGS) entry which is preliminary data.</text>
</comment>
<proteinExistence type="predicted"/>
<dbReference type="GO" id="GO:0016020">
    <property type="term" value="C:membrane"/>
    <property type="evidence" value="ECO:0007669"/>
    <property type="project" value="UniProtKB-SubCell"/>
</dbReference>
<keyword evidence="2 6" id="KW-0812">Transmembrane</keyword>
<evidence type="ECO:0000313" key="9">
    <source>
        <dbReference type="Proteomes" id="UP000722485"/>
    </source>
</evidence>
<dbReference type="PANTHER" id="PTHR15549">
    <property type="entry name" value="PAIRED IMMUNOGLOBULIN-LIKE TYPE 2 RECEPTOR"/>
    <property type="match status" value="1"/>
</dbReference>
<evidence type="ECO:0008006" key="10">
    <source>
        <dbReference type="Google" id="ProtNLM"/>
    </source>
</evidence>
<comment type="subcellular location">
    <subcellularLocation>
        <location evidence="1">Membrane</location>
        <topology evidence="1">Single-pass membrane protein</topology>
    </subcellularLocation>
</comment>
<evidence type="ECO:0000256" key="6">
    <source>
        <dbReference type="SAM" id="Phobius"/>
    </source>
</evidence>
<keyword evidence="9" id="KW-1185">Reference proteome</keyword>
<protein>
    <recommendedName>
        <fullName evidence="10">Mid2 domain-containing protein</fullName>
    </recommendedName>
</protein>
<dbReference type="GO" id="GO:0071944">
    <property type="term" value="C:cell periphery"/>
    <property type="evidence" value="ECO:0007669"/>
    <property type="project" value="UniProtKB-ARBA"/>
</dbReference>
<evidence type="ECO:0000256" key="1">
    <source>
        <dbReference type="ARBA" id="ARBA00004167"/>
    </source>
</evidence>
<feature type="signal peptide" evidence="7">
    <location>
        <begin position="1"/>
        <end position="19"/>
    </location>
</feature>
<feature type="compositionally biased region" description="Polar residues" evidence="5">
    <location>
        <begin position="229"/>
        <end position="238"/>
    </location>
</feature>
<gene>
    <name evidence="8" type="ORF">G7Z17_g5559</name>
</gene>
<evidence type="ECO:0000256" key="3">
    <source>
        <dbReference type="ARBA" id="ARBA00022989"/>
    </source>
</evidence>
<keyword evidence="3 6" id="KW-1133">Transmembrane helix</keyword>
<dbReference type="Proteomes" id="UP000722485">
    <property type="component" value="Unassembled WGS sequence"/>
</dbReference>
<name>A0A9P5HDX7_9HYPO</name>
<evidence type="ECO:0000313" key="8">
    <source>
        <dbReference type="EMBL" id="KAF7550669.1"/>
    </source>
</evidence>
<feature type="region of interest" description="Disordered" evidence="5">
    <location>
        <begin position="131"/>
        <end position="175"/>
    </location>
</feature>
<dbReference type="InterPro" id="IPR051694">
    <property type="entry name" value="Immunoregulatory_rcpt-like"/>
</dbReference>